<evidence type="ECO:0000313" key="6">
    <source>
        <dbReference type="Proteomes" id="UP001187192"/>
    </source>
</evidence>
<accession>A0AA87ZE29</accession>
<dbReference type="SUPFAM" id="SSF53756">
    <property type="entry name" value="UDP-Glycosyltransferase/glycogen phosphorylase"/>
    <property type="match status" value="1"/>
</dbReference>
<dbReference type="InterPro" id="IPR002213">
    <property type="entry name" value="UDP_glucos_trans"/>
</dbReference>
<evidence type="ECO:0000313" key="4">
    <source>
        <dbReference type="EMBL" id="GMN22963.1"/>
    </source>
</evidence>
<name>A0AA87ZE29_FICCA</name>
<sequence length="161" mass="17985">MTAEQLARSRRRRGGDCPTGVCFEDEGEGTTGQLVPSGAGPEPPGYRRVLDALRLDSTIESIGYGVPVICWPFFAEQQTNCRYCCREWGIGMEIEDVERGNIEGLVRKLMEGEKGKEMKKRAMEWKKLAEDAIALSQLNLDKMIEQVLLSPRDINECNGTS</sequence>
<dbReference type="EMBL" id="BTGU01004168">
    <property type="protein sequence ID" value="GMN22963.1"/>
    <property type="molecule type" value="Genomic_DNA"/>
</dbReference>
<dbReference type="Pfam" id="PF00201">
    <property type="entry name" value="UDPGT"/>
    <property type="match status" value="1"/>
</dbReference>
<organism evidence="5 6">
    <name type="scientific">Ficus carica</name>
    <name type="common">Common fig</name>
    <dbReference type="NCBI Taxonomy" id="3494"/>
    <lineage>
        <taxon>Eukaryota</taxon>
        <taxon>Viridiplantae</taxon>
        <taxon>Streptophyta</taxon>
        <taxon>Embryophyta</taxon>
        <taxon>Tracheophyta</taxon>
        <taxon>Spermatophyta</taxon>
        <taxon>Magnoliopsida</taxon>
        <taxon>eudicotyledons</taxon>
        <taxon>Gunneridae</taxon>
        <taxon>Pentapetalae</taxon>
        <taxon>rosids</taxon>
        <taxon>fabids</taxon>
        <taxon>Rosales</taxon>
        <taxon>Moraceae</taxon>
        <taxon>Ficeae</taxon>
        <taxon>Ficus</taxon>
    </lineage>
</organism>
<proteinExistence type="inferred from homology"/>
<comment type="similarity">
    <text evidence="1">Belongs to the UDP-glycosyltransferase family.</text>
</comment>
<evidence type="ECO:0000256" key="1">
    <source>
        <dbReference type="ARBA" id="ARBA00009995"/>
    </source>
</evidence>
<comment type="caution">
    <text evidence="5">The sequence shown here is derived from an EMBL/GenBank/DDBJ whole genome shotgun (WGS) entry which is preliminary data.</text>
</comment>
<dbReference type="Gene3D" id="3.40.50.2000">
    <property type="entry name" value="Glycogen Phosphorylase B"/>
    <property type="match status" value="1"/>
</dbReference>
<dbReference type="PANTHER" id="PTHR11926:SF774">
    <property type="entry name" value="UDP-GLYCOSYLTRANSFERASE 85A1-RELATED"/>
    <property type="match status" value="1"/>
</dbReference>
<protein>
    <submittedName>
        <fullName evidence="5">Uncharacterized protein</fullName>
    </submittedName>
</protein>
<gene>
    <name evidence="4" type="ORF">TIFTF001_045737</name>
    <name evidence="5" type="ORF">TIFTF001_045739</name>
</gene>
<feature type="region of interest" description="Disordered" evidence="3">
    <location>
        <begin position="1"/>
        <end position="43"/>
    </location>
</feature>
<keyword evidence="2" id="KW-0808">Transferase</keyword>
<dbReference type="PANTHER" id="PTHR11926">
    <property type="entry name" value="GLUCOSYL/GLUCURONOSYL TRANSFERASES"/>
    <property type="match status" value="1"/>
</dbReference>
<dbReference type="GO" id="GO:0080044">
    <property type="term" value="F:quercetin 7-O-glucosyltransferase activity"/>
    <property type="evidence" value="ECO:0007669"/>
    <property type="project" value="TreeGrafter"/>
</dbReference>
<evidence type="ECO:0000256" key="2">
    <source>
        <dbReference type="ARBA" id="ARBA00022679"/>
    </source>
</evidence>
<dbReference type="AlphaFoldDB" id="A0AA87ZE29"/>
<reference evidence="5" key="1">
    <citation type="submission" date="2023-07" db="EMBL/GenBank/DDBJ databases">
        <title>draft genome sequence of fig (Ficus carica).</title>
        <authorList>
            <person name="Takahashi T."/>
            <person name="Nishimura K."/>
        </authorList>
    </citation>
    <scope>NUCLEOTIDE SEQUENCE</scope>
</reference>
<dbReference type="GO" id="GO:0080043">
    <property type="term" value="F:quercetin 3-O-glucosyltransferase activity"/>
    <property type="evidence" value="ECO:0007669"/>
    <property type="project" value="TreeGrafter"/>
</dbReference>
<evidence type="ECO:0000313" key="5">
    <source>
        <dbReference type="EMBL" id="GMN22971.1"/>
    </source>
</evidence>
<dbReference type="EMBL" id="BTGU01004169">
    <property type="protein sequence ID" value="GMN22971.1"/>
    <property type="molecule type" value="Genomic_DNA"/>
</dbReference>
<keyword evidence="6" id="KW-1185">Reference proteome</keyword>
<evidence type="ECO:0000256" key="3">
    <source>
        <dbReference type="SAM" id="MobiDB-lite"/>
    </source>
</evidence>
<dbReference type="Proteomes" id="UP001187192">
    <property type="component" value="Unassembled WGS sequence"/>
</dbReference>